<protein>
    <submittedName>
        <fullName evidence="1">Uncharacterized protein</fullName>
    </submittedName>
</protein>
<accession>A0A7S1PCA1</accession>
<gene>
    <name evidence="1" type="ORF">VBRA1451_LOCUS29627</name>
</gene>
<reference evidence="1" key="1">
    <citation type="submission" date="2021-01" db="EMBL/GenBank/DDBJ databases">
        <authorList>
            <person name="Corre E."/>
            <person name="Pelletier E."/>
            <person name="Niang G."/>
            <person name="Scheremetjew M."/>
            <person name="Finn R."/>
            <person name="Kale V."/>
            <person name="Holt S."/>
            <person name="Cochrane G."/>
            <person name="Meng A."/>
            <person name="Brown T."/>
            <person name="Cohen L."/>
        </authorList>
    </citation>
    <scope>NUCLEOTIDE SEQUENCE</scope>
    <source>
        <strain evidence="1">CCMP3346</strain>
    </source>
</reference>
<dbReference type="EMBL" id="HBGB01050546">
    <property type="protein sequence ID" value="CAD9074539.1"/>
    <property type="molecule type" value="Transcribed_RNA"/>
</dbReference>
<evidence type="ECO:0000313" key="1">
    <source>
        <dbReference type="EMBL" id="CAD9074539.1"/>
    </source>
</evidence>
<dbReference type="AlphaFoldDB" id="A0A7S1PCA1"/>
<sequence>MYLLPFPPDRPCLIHQNGAAEKIRDSYDLGSTTPCEVPPHIVTVHIACRIVVGRSRSQQLAVGHPKVATCVDAQEEFVSSRLVVPPQVTRVMDVAQQERMREGRGTESSTGCVPIKQEHVHCSLSEGCRERAEILTVDIRMLPLFLIPQSACKRVKQTSTITCHLPQTSPLTCPPPWM</sequence>
<proteinExistence type="predicted"/>
<name>A0A7S1PCA1_9ALVE</name>
<organism evidence="1">
    <name type="scientific">Vitrella brassicaformis</name>
    <dbReference type="NCBI Taxonomy" id="1169539"/>
    <lineage>
        <taxon>Eukaryota</taxon>
        <taxon>Sar</taxon>
        <taxon>Alveolata</taxon>
        <taxon>Colpodellida</taxon>
        <taxon>Vitrellaceae</taxon>
        <taxon>Vitrella</taxon>
    </lineage>
</organism>